<accession>A0ABM4TX05</accession>
<evidence type="ECO:0000313" key="3">
    <source>
        <dbReference type="RefSeq" id="XP_070854492.1"/>
    </source>
</evidence>
<feature type="region of interest" description="Disordered" evidence="1">
    <location>
        <begin position="38"/>
        <end position="69"/>
    </location>
</feature>
<proteinExistence type="predicted"/>
<dbReference type="Proteomes" id="UP001652628">
    <property type="component" value="Chromosome 2"/>
</dbReference>
<protein>
    <recommendedName>
        <fullName evidence="4">SAP domain-containing protein</fullName>
    </recommendedName>
</protein>
<dbReference type="GeneID" id="139354124"/>
<reference evidence="3" key="1">
    <citation type="submission" date="2025-08" db="UniProtKB">
        <authorList>
            <consortium name="RefSeq"/>
        </authorList>
    </citation>
    <scope>IDENTIFICATION</scope>
</reference>
<evidence type="ECO:0008006" key="4">
    <source>
        <dbReference type="Google" id="ProtNLM"/>
    </source>
</evidence>
<evidence type="ECO:0000256" key="1">
    <source>
        <dbReference type="SAM" id="MobiDB-lite"/>
    </source>
</evidence>
<keyword evidence="2" id="KW-1185">Reference proteome</keyword>
<name>A0ABM4TX05_DROSZ</name>
<gene>
    <name evidence="3" type="primary">LOC139354124</name>
</gene>
<feature type="compositionally biased region" description="Basic and acidic residues" evidence="1">
    <location>
        <begin position="43"/>
        <end position="56"/>
    </location>
</feature>
<evidence type="ECO:0000313" key="2">
    <source>
        <dbReference type="Proteomes" id="UP001652628"/>
    </source>
</evidence>
<organism evidence="2 3">
    <name type="scientific">Drosophila suzukii</name>
    <name type="common">Spotted-wing drosophila fruit fly</name>
    <dbReference type="NCBI Taxonomy" id="28584"/>
    <lineage>
        <taxon>Eukaryota</taxon>
        <taxon>Metazoa</taxon>
        <taxon>Ecdysozoa</taxon>
        <taxon>Arthropoda</taxon>
        <taxon>Hexapoda</taxon>
        <taxon>Insecta</taxon>
        <taxon>Pterygota</taxon>
        <taxon>Neoptera</taxon>
        <taxon>Endopterygota</taxon>
        <taxon>Diptera</taxon>
        <taxon>Brachycera</taxon>
        <taxon>Muscomorpha</taxon>
        <taxon>Ephydroidea</taxon>
        <taxon>Drosophilidae</taxon>
        <taxon>Drosophila</taxon>
        <taxon>Sophophora</taxon>
    </lineage>
</organism>
<dbReference type="RefSeq" id="XP_070854492.1">
    <property type="nucleotide sequence ID" value="XM_070998391.1"/>
</dbReference>
<sequence>MDTIAADDYKASELRCWLEKLVLPKSGTKATLAARLNGVPPEARGDCPELDPKDMTDMEAGPDQDDVGATLLDAQNNDEAANNNMCVPEISMQLESLKRHLEVVQLENEFLKLEVSLRTSTTRPCWLHTSG</sequence>